<accession>A0A6G1EEE0</accession>
<evidence type="ECO:0000313" key="1">
    <source>
        <dbReference type="EMBL" id="KAF0923119.1"/>
    </source>
</evidence>
<organism evidence="1 2">
    <name type="scientific">Oryza meyeriana var. granulata</name>
    <dbReference type="NCBI Taxonomy" id="110450"/>
    <lineage>
        <taxon>Eukaryota</taxon>
        <taxon>Viridiplantae</taxon>
        <taxon>Streptophyta</taxon>
        <taxon>Embryophyta</taxon>
        <taxon>Tracheophyta</taxon>
        <taxon>Spermatophyta</taxon>
        <taxon>Magnoliopsida</taxon>
        <taxon>Liliopsida</taxon>
        <taxon>Poales</taxon>
        <taxon>Poaceae</taxon>
        <taxon>BOP clade</taxon>
        <taxon>Oryzoideae</taxon>
        <taxon>Oryzeae</taxon>
        <taxon>Oryzinae</taxon>
        <taxon>Oryza</taxon>
        <taxon>Oryza meyeriana</taxon>
    </lineage>
</organism>
<dbReference type="Proteomes" id="UP000479710">
    <property type="component" value="Unassembled WGS sequence"/>
</dbReference>
<dbReference type="EMBL" id="SPHZ02000003">
    <property type="protein sequence ID" value="KAF0923119.1"/>
    <property type="molecule type" value="Genomic_DNA"/>
</dbReference>
<comment type="caution">
    <text evidence="1">The sequence shown here is derived from an EMBL/GenBank/DDBJ whole genome shotgun (WGS) entry which is preliminary data.</text>
</comment>
<reference evidence="1 2" key="1">
    <citation type="submission" date="2019-11" db="EMBL/GenBank/DDBJ databases">
        <title>Whole genome sequence of Oryza granulata.</title>
        <authorList>
            <person name="Li W."/>
        </authorList>
    </citation>
    <scope>NUCLEOTIDE SEQUENCE [LARGE SCALE GENOMIC DNA]</scope>
    <source>
        <strain evidence="2">cv. Menghai</strain>
        <tissue evidence="1">Leaf</tissue>
    </source>
</reference>
<gene>
    <name evidence="1" type="ORF">E2562_003340</name>
</gene>
<sequence length="73" mass="8303">MLLKSKFKLATAIGIVLSMLSLLLAQRLLLDRICHTLHLPKVRKNSLKNGREQGLVQDHCHHLLQGHSMPMKK</sequence>
<protein>
    <submittedName>
        <fullName evidence="1">Uncharacterized protein</fullName>
    </submittedName>
</protein>
<keyword evidence="2" id="KW-1185">Reference proteome</keyword>
<name>A0A6G1EEE0_9ORYZ</name>
<evidence type="ECO:0000313" key="2">
    <source>
        <dbReference type="Proteomes" id="UP000479710"/>
    </source>
</evidence>
<proteinExistence type="predicted"/>
<dbReference type="AlphaFoldDB" id="A0A6G1EEE0"/>